<evidence type="ECO:0000256" key="8">
    <source>
        <dbReference type="ARBA" id="ARBA00023136"/>
    </source>
</evidence>
<feature type="compositionally biased region" description="Polar residues" evidence="9">
    <location>
        <begin position="106"/>
        <end position="124"/>
    </location>
</feature>
<reference evidence="12 13" key="1">
    <citation type="submission" date="2024-01" db="EMBL/GenBank/DDBJ databases">
        <title>Genome assemblies of Stephania.</title>
        <authorList>
            <person name="Yang L."/>
        </authorList>
    </citation>
    <scope>NUCLEOTIDE SEQUENCE [LARGE SCALE GENOMIC DNA]</scope>
    <source>
        <strain evidence="12">YNDBR</strain>
        <tissue evidence="12">Leaf</tissue>
    </source>
</reference>
<evidence type="ECO:0000256" key="10">
    <source>
        <dbReference type="SAM" id="Phobius"/>
    </source>
</evidence>
<evidence type="ECO:0000256" key="6">
    <source>
        <dbReference type="ARBA" id="ARBA00022989"/>
    </source>
</evidence>
<dbReference type="GO" id="GO:0009507">
    <property type="term" value="C:chloroplast"/>
    <property type="evidence" value="ECO:0007669"/>
    <property type="project" value="TreeGrafter"/>
</dbReference>
<dbReference type="AlphaFoldDB" id="A0AAP0NY77"/>
<dbReference type="Pfam" id="PF00361">
    <property type="entry name" value="Proton_antipo_M"/>
    <property type="match status" value="1"/>
</dbReference>
<dbReference type="PANTHER" id="PTHR42829">
    <property type="entry name" value="NADH-UBIQUINONE OXIDOREDUCTASE CHAIN 5"/>
    <property type="match status" value="1"/>
</dbReference>
<comment type="caution">
    <text evidence="12">The sequence shown here is derived from an EMBL/GenBank/DDBJ whole genome shotgun (WGS) entry which is preliminary data.</text>
</comment>
<comment type="subcellular location">
    <subcellularLocation>
        <location evidence="1">Membrane</location>
        <topology evidence="1">Multi-pass membrane protein</topology>
    </subcellularLocation>
</comment>
<dbReference type="InterPro" id="IPR003945">
    <property type="entry name" value="NU5C-like"/>
</dbReference>
<keyword evidence="6 10" id="KW-1133">Transmembrane helix</keyword>
<name>A0AAP0NY77_9MAGN</name>
<feature type="transmembrane region" description="Helical" evidence="10">
    <location>
        <begin position="34"/>
        <end position="58"/>
    </location>
</feature>
<keyword evidence="4 10" id="KW-0812">Transmembrane</keyword>
<evidence type="ECO:0000259" key="11">
    <source>
        <dbReference type="Pfam" id="PF00361"/>
    </source>
</evidence>
<keyword evidence="7" id="KW-0520">NAD</keyword>
<dbReference type="AntiFam" id="ANF00014">
    <property type="entry name" value="tRNA translation"/>
</dbReference>
<dbReference type="Proteomes" id="UP001420932">
    <property type="component" value="Unassembled WGS sequence"/>
</dbReference>
<evidence type="ECO:0000256" key="3">
    <source>
        <dbReference type="ARBA" id="ARBA00022448"/>
    </source>
</evidence>
<evidence type="ECO:0000256" key="2">
    <source>
        <dbReference type="ARBA" id="ARBA00008200"/>
    </source>
</evidence>
<feature type="transmembrane region" description="Helical" evidence="10">
    <location>
        <begin position="7"/>
        <end position="28"/>
    </location>
</feature>
<keyword evidence="5" id="KW-1278">Translocase</keyword>
<dbReference type="GO" id="GO:0016020">
    <property type="term" value="C:membrane"/>
    <property type="evidence" value="ECO:0007669"/>
    <property type="project" value="UniProtKB-SubCell"/>
</dbReference>
<evidence type="ECO:0000256" key="9">
    <source>
        <dbReference type="SAM" id="MobiDB-lite"/>
    </source>
</evidence>
<comment type="similarity">
    <text evidence="2">Belongs to the complex I subunit 5 family.</text>
</comment>
<evidence type="ECO:0000313" key="12">
    <source>
        <dbReference type="EMBL" id="KAK9122080.1"/>
    </source>
</evidence>
<dbReference type="PANTHER" id="PTHR42829:SF2">
    <property type="entry name" value="NADH-UBIQUINONE OXIDOREDUCTASE CHAIN 5"/>
    <property type="match status" value="1"/>
</dbReference>
<dbReference type="InterPro" id="IPR001750">
    <property type="entry name" value="ND/Mrp_TM"/>
</dbReference>
<dbReference type="GO" id="GO:0042773">
    <property type="term" value="P:ATP synthesis coupled electron transport"/>
    <property type="evidence" value="ECO:0007669"/>
    <property type="project" value="InterPro"/>
</dbReference>
<keyword evidence="8 10" id="KW-0472">Membrane</keyword>
<proteinExistence type="inferred from homology"/>
<accession>A0AAP0NY77</accession>
<gene>
    <name evidence="12" type="ORF">Syun_019697</name>
</gene>
<dbReference type="EMBL" id="JBBNAF010000008">
    <property type="protein sequence ID" value="KAK9122080.1"/>
    <property type="molecule type" value="Genomic_DNA"/>
</dbReference>
<evidence type="ECO:0000256" key="1">
    <source>
        <dbReference type="ARBA" id="ARBA00004141"/>
    </source>
</evidence>
<dbReference type="GO" id="GO:0015990">
    <property type="term" value="P:electron transport coupled proton transport"/>
    <property type="evidence" value="ECO:0007669"/>
    <property type="project" value="TreeGrafter"/>
</dbReference>
<dbReference type="GO" id="GO:0008137">
    <property type="term" value="F:NADH dehydrogenase (ubiquinone) activity"/>
    <property type="evidence" value="ECO:0007669"/>
    <property type="project" value="InterPro"/>
</dbReference>
<protein>
    <recommendedName>
        <fullName evidence="11">NADH:quinone oxidoreductase/Mrp antiporter transmembrane domain-containing protein</fullName>
    </recommendedName>
</protein>
<evidence type="ECO:0000313" key="13">
    <source>
        <dbReference type="Proteomes" id="UP001420932"/>
    </source>
</evidence>
<evidence type="ECO:0000256" key="7">
    <source>
        <dbReference type="ARBA" id="ARBA00023027"/>
    </source>
</evidence>
<keyword evidence="13" id="KW-1185">Reference proteome</keyword>
<sequence>MEGPTPISALIHAATMVAAGIFLVARLFPLFTSIPYTLNLISLVGIITVLLGATLALAQRDIKRSKGKGPSPLFGPIVGEEGFEPPTPWFVATCSNPLSYRPHPVSTGSVPGSTPKRNLSSPQPFSGLRRCESAFLSIRTVPSEV</sequence>
<dbReference type="GO" id="GO:0003954">
    <property type="term" value="F:NADH dehydrogenase activity"/>
    <property type="evidence" value="ECO:0007669"/>
    <property type="project" value="TreeGrafter"/>
</dbReference>
<feature type="region of interest" description="Disordered" evidence="9">
    <location>
        <begin position="103"/>
        <end position="124"/>
    </location>
</feature>
<evidence type="ECO:0000256" key="4">
    <source>
        <dbReference type="ARBA" id="ARBA00022692"/>
    </source>
</evidence>
<keyword evidence="3" id="KW-0813">Transport</keyword>
<evidence type="ECO:0000256" key="5">
    <source>
        <dbReference type="ARBA" id="ARBA00022967"/>
    </source>
</evidence>
<feature type="domain" description="NADH:quinone oxidoreductase/Mrp antiporter transmembrane" evidence="11">
    <location>
        <begin position="1"/>
        <end position="64"/>
    </location>
</feature>
<organism evidence="12 13">
    <name type="scientific">Stephania yunnanensis</name>
    <dbReference type="NCBI Taxonomy" id="152371"/>
    <lineage>
        <taxon>Eukaryota</taxon>
        <taxon>Viridiplantae</taxon>
        <taxon>Streptophyta</taxon>
        <taxon>Embryophyta</taxon>
        <taxon>Tracheophyta</taxon>
        <taxon>Spermatophyta</taxon>
        <taxon>Magnoliopsida</taxon>
        <taxon>Ranunculales</taxon>
        <taxon>Menispermaceae</taxon>
        <taxon>Menispermoideae</taxon>
        <taxon>Cissampelideae</taxon>
        <taxon>Stephania</taxon>
    </lineage>
</organism>